<feature type="signal peptide" evidence="1">
    <location>
        <begin position="1"/>
        <end position="22"/>
    </location>
</feature>
<comment type="caution">
    <text evidence="2">The sequence shown here is derived from an EMBL/GenBank/DDBJ whole genome shotgun (WGS) entry which is preliminary data.</text>
</comment>
<dbReference type="OrthoDB" id="628330at2"/>
<keyword evidence="1" id="KW-0732">Signal</keyword>
<evidence type="ECO:0000256" key="1">
    <source>
        <dbReference type="SAM" id="SignalP"/>
    </source>
</evidence>
<feature type="chain" id="PRO_5020195402" evidence="1">
    <location>
        <begin position="23"/>
        <end position="323"/>
    </location>
</feature>
<dbReference type="AlphaFoldDB" id="A0A4U0P7Q9"/>
<organism evidence="2 3">
    <name type="scientific">Sphingobacterium olei</name>
    <dbReference type="NCBI Taxonomy" id="2571155"/>
    <lineage>
        <taxon>Bacteria</taxon>
        <taxon>Pseudomonadati</taxon>
        <taxon>Bacteroidota</taxon>
        <taxon>Sphingobacteriia</taxon>
        <taxon>Sphingobacteriales</taxon>
        <taxon>Sphingobacteriaceae</taxon>
        <taxon>Sphingobacterium</taxon>
    </lineage>
</organism>
<dbReference type="Proteomes" id="UP000306808">
    <property type="component" value="Unassembled WGS sequence"/>
</dbReference>
<accession>A0A4U0P7Q9</accession>
<evidence type="ECO:0000313" key="3">
    <source>
        <dbReference type="Proteomes" id="UP000306808"/>
    </source>
</evidence>
<dbReference type="EMBL" id="SUME01000001">
    <property type="protein sequence ID" value="TJZ62802.1"/>
    <property type="molecule type" value="Genomic_DNA"/>
</dbReference>
<dbReference type="PROSITE" id="PS51257">
    <property type="entry name" value="PROKAR_LIPOPROTEIN"/>
    <property type="match status" value="1"/>
</dbReference>
<evidence type="ECO:0000313" key="2">
    <source>
        <dbReference type="EMBL" id="TJZ62802.1"/>
    </source>
</evidence>
<reference evidence="2 3" key="1">
    <citation type="submission" date="2019-04" db="EMBL/GenBank/DDBJ databases">
        <title>Sphingobacterium olei sp. nov., isolated from oil-contaminated soil.</title>
        <authorList>
            <person name="Liu B."/>
        </authorList>
    </citation>
    <scope>NUCLEOTIDE SEQUENCE [LARGE SCALE GENOMIC DNA]</scope>
    <source>
        <strain evidence="2 3">HAL-9</strain>
    </source>
</reference>
<protein>
    <submittedName>
        <fullName evidence="2">DUF5007 domain-containing protein</fullName>
    </submittedName>
</protein>
<proteinExistence type="predicted"/>
<dbReference type="RefSeq" id="WP_136899027.1">
    <property type="nucleotide sequence ID" value="NZ_SUME01000001.1"/>
</dbReference>
<gene>
    <name evidence="2" type="ORF">FAZ15_00380</name>
</gene>
<sequence>MKRNYINKLGLILTTFVLSACAKVEDGYISDYISYNLRTLEAVQGQVNYTGALVLDGSTAPVKVKLLSIRDKNTGREASEFLADYEVPTYIAEITSEDNTLERLMEKIAIDKMPAIMVNEIGGRVGLTRATTNIETGLYTIDVEVTNSRGTRVINNALDIQLIPATTHSINYQAMTTSDFGVEDNFVDATQYFEIEVKREATSENRIIFHWVDKNGNTFNPKAGEIIKRGDRPTFAHWSPYFEEEVTDDAISYEFPLTGLDYPVLKQINVAGGTWADGITYYRVVGSATDIGRNVNPVSTLKYYLGGTYNVTYHLKNVIRKPL</sequence>
<keyword evidence="3" id="KW-1185">Reference proteome</keyword>
<name>A0A4U0P7Q9_9SPHI</name>